<keyword evidence="1" id="KW-0472">Membrane</keyword>
<sequence length="162" mass="18526">MFHSEFLPMLERHLKFCQILKCVPYEFDSKKGHLLMYRIQCVLSFLYVSAMFLNICVGPLTTKQRFQGGALFLVYFLAAVLNWNYSLDMALIQVIHTFLDFEKFPETTALSRRENNEAIHPSCGTLYPNGAPATVDLVAIRPLYAALHLFNVSKLQGSEIKD</sequence>
<comment type="caution">
    <text evidence="2">The sequence shown here is derived from an EMBL/GenBank/DDBJ whole genome shotgun (WGS) entry which is preliminary data.</text>
</comment>
<feature type="transmembrane region" description="Helical" evidence="1">
    <location>
        <begin position="39"/>
        <end position="60"/>
    </location>
</feature>
<proteinExistence type="predicted"/>
<dbReference type="EMBL" id="LNIX01000012">
    <property type="protein sequence ID" value="OXA48089.1"/>
    <property type="molecule type" value="Genomic_DNA"/>
</dbReference>
<gene>
    <name evidence="2" type="ORF">Fcan01_17342</name>
</gene>
<keyword evidence="1" id="KW-1133">Transmembrane helix</keyword>
<organism evidence="2 3">
    <name type="scientific">Folsomia candida</name>
    <name type="common">Springtail</name>
    <dbReference type="NCBI Taxonomy" id="158441"/>
    <lineage>
        <taxon>Eukaryota</taxon>
        <taxon>Metazoa</taxon>
        <taxon>Ecdysozoa</taxon>
        <taxon>Arthropoda</taxon>
        <taxon>Hexapoda</taxon>
        <taxon>Collembola</taxon>
        <taxon>Entomobryomorpha</taxon>
        <taxon>Isotomoidea</taxon>
        <taxon>Isotomidae</taxon>
        <taxon>Proisotominae</taxon>
        <taxon>Folsomia</taxon>
    </lineage>
</organism>
<feature type="transmembrane region" description="Helical" evidence="1">
    <location>
        <begin position="66"/>
        <end position="85"/>
    </location>
</feature>
<dbReference type="AlphaFoldDB" id="A0A226DS92"/>
<reference evidence="2 3" key="1">
    <citation type="submission" date="2015-12" db="EMBL/GenBank/DDBJ databases">
        <title>The genome of Folsomia candida.</title>
        <authorList>
            <person name="Faddeeva A."/>
            <person name="Derks M.F."/>
            <person name="Anvar Y."/>
            <person name="Smit S."/>
            <person name="Van Straalen N."/>
            <person name="Roelofs D."/>
        </authorList>
    </citation>
    <scope>NUCLEOTIDE SEQUENCE [LARGE SCALE GENOMIC DNA]</scope>
    <source>
        <strain evidence="2 3">VU population</strain>
        <tissue evidence="2">Whole body</tissue>
    </source>
</reference>
<dbReference type="Proteomes" id="UP000198287">
    <property type="component" value="Unassembled WGS sequence"/>
</dbReference>
<accession>A0A226DS92</accession>
<keyword evidence="3" id="KW-1185">Reference proteome</keyword>
<evidence type="ECO:0000256" key="1">
    <source>
        <dbReference type="SAM" id="Phobius"/>
    </source>
</evidence>
<evidence type="ECO:0000313" key="3">
    <source>
        <dbReference type="Proteomes" id="UP000198287"/>
    </source>
</evidence>
<name>A0A226DS92_FOLCA</name>
<keyword evidence="1" id="KW-0812">Transmembrane</keyword>
<protein>
    <submittedName>
        <fullName evidence="2">Uncharacterized protein</fullName>
    </submittedName>
</protein>
<evidence type="ECO:0000313" key="2">
    <source>
        <dbReference type="EMBL" id="OXA48089.1"/>
    </source>
</evidence>